<dbReference type="OrthoDB" id="408954at2759"/>
<keyword evidence="8" id="KW-1185">Reference proteome</keyword>
<evidence type="ECO:0000256" key="4">
    <source>
        <dbReference type="ARBA" id="ARBA00023136"/>
    </source>
</evidence>
<dbReference type="GO" id="GO:0005506">
    <property type="term" value="F:iron ion binding"/>
    <property type="evidence" value="ECO:0007669"/>
    <property type="project" value="InterPro"/>
</dbReference>
<evidence type="ECO:0000313" key="7">
    <source>
        <dbReference type="EMBL" id="GFG32135.1"/>
    </source>
</evidence>
<dbReference type="Pfam" id="PF04116">
    <property type="entry name" value="FA_hydroxylase"/>
    <property type="match status" value="1"/>
</dbReference>
<keyword evidence="2 5" id="KW-0812">Transmembrane</keyword>
<dbReference type="InParanoid" id="A0A6L2PNW3"/>
<evidence type="ECO:0000256" key="3">
    <source>
        <dbReference type="ARBA" id="ARBA00022989"/>
    </source>
</evidence>
<keyword evidence="4 5" id="KW-0472">Membrane</keyword>
<feature type="transmembrane region" description="Helical" evidence="5">
    <location>
        <begin position="42"/>
        <end position="62"/>
    </location>
</feature>
<evidence type="ECO:0000256" key="1">
    <source>
        <dbReference type="ARBA" id="ARBA00004370"/>
    </source>
</evidence>
<feature type="transmembrane region" description="Helical" evidence="5">
    <location>
        <begin position="105"/>
        <end position="131"/>
    </location>
</feature>
<protein>
    <recommendedName>
        <fullName evidence="6">Fatty acid hydroxylase domain-containing protein</fullName>
    </recommendedName>
</protein>
<organism evidence="7 8">
    <name type="scientific">Coptotermes formosanus</name>
    <name type="common">Formosan subterranean termite</name>
    <dbReference type="NCBI Taxonomy" id="36987"/>
    <lineage>
        <taxon>Eukaryota</taxon>
        <taxon>Metazoa</taxon>
        <taxon>Ecdysozoa</taxon>
        <taxon>Arthropoda</taxon>
        <taxon>Hexapoda</taxon>
        <taxon>Insecta</taxon>
        <taxon>Pterygota</taxon>
        <taxon>Neoptera</taxon>
        <taxon>Polyneoptera</taxon>
        <taxon>Dictyoptera</taxon>
        <taxon>Blattodea</taxon>
        <taxon>Blattoidea</taxon>
        <taxon>Termitoidae</taxon>
        <taxon>Rhinotermitidae</taxon>
        <taxon>Coptotermes</taxon>
    </lineage>
</organism>
<feature type="transmembrane region" description="Helical" evidence="5">
    <location>
        <begin position="195"/>
        <end position="216"/>
    </location>
</feature>
<evidence type="ECO:0000259" key="6">
    <source>
        <dbReference type="Pfam" id="PF04116"/>
    </source>
</evidence>
<dbReference type="InterPro" id="IPR006694">
    <property type="entry name" value="Fatty_acid_hydroxylase"/>
</dbReference>
<feature type="transmembrane region" description="Helical" evidence="5">
    <location>
        <begin position="157"/>
        <end position="175"/>
    </location>
</feature>
<reference evidence="8" key="1">
    <citation type="submission" date="2020-01" db="EMBL/GenBank/DDBJ databases">
        <title>Draft genome sequence of the Termite Coptotermes fromosanus.</title>
        <authorList>
            <person name="Itakura S."/>
            <person name="Yosikawa Y."/>
            <person name="Umezawa K."/>
        </authorList>
    </citation>
    <scope>NUCLEOTIDE SEQUENCE [LARGE SCALE GENOMIC DNA]</scope>
</reference>
<comment type="subcellular location">
    <subcellularLocation>
        <location evidence="1">Membrane</location>
    </subcellularLocation>
</comment>
<evidence type="ECO:0000256" key="2">
    <source>
        <dbReference type="ARBA" id="ARBA00022692"/>
    </source>
</evidence>
<sequence length="393" mass="46886">MGISPADSDEHAASKDKGFYDPMAVTWMEKYSKTLDKIWDKLPNYVGSIIVTLAVFTFGATIRGEWLLVLVHFTKYLGYNKGDANFTFSLTDISLESLYLKNLQYHWLAACATSYGMYFIIGGFLQWYYYVRQRDKPEEWKCQPTKWLSPDLERHEILLGSFSLLFTSTISALLSCYLSNGGWSTVYYEFDEYTWTWWFLQWPVIFIYQDYATYWLHRVYHTPFLYKHFHKLHHKYKQPTAFSVTAIHPVEIVHIQLTLLIPLFILPIHFVPLSVIELYTYYHGIIDHSGIDFKAYWWQPWQPDAIFHDNHHQYFHVNFSFNCAIWDKIHGTYRRRDRIYREDIFSGRGKALHEATYEEIKNDIQERESENPIAYRNNEMVYKLSDTDLKKKS</sequence>
<comment type="caution">
    <text evidence="7">The sequence shown here is derived from an EMBL/GenBank/DDBJ whole genome shotgun (WGS) entry which is preliminary data.</text>
</comment>
<name>A0A6L2PNW3_COPFO</name>
<dbReference type="AlphaFoldDB" id="A0A6L2PNW3"/>
<gene>
    <name evidence="7" type="ORF">Cfor_12284</name>
</gene>
<dbReference type="Proteomes" id="UP000502823">
    <property type="component" value="Unassembled WGS sequence"/>
</dbReference>
<evidence type="ECO:0000313" key="8">
    <source>
        <dbReference type="Proteomes" id="UP000502823"/>
    </source>
</evidence>
<feature type="domain" description="Fatty acid hydroxylase" evidence="6">
    <location>
        <begin position="203"/>
        <end position="332"/>
    </location>
</feature>
<dbReference type="GO" id="GO:0016020">
    <property type="term" value="C:membrane"/>
    <property type="evidence" value="ECO:0007669"/>
    <property type="project" value="UniProtKB-SubCell"/>
</dbReference>
<dbReference type="PANTHER" id="PTHR11863">
    <property type="entry name" value="STEROL DESATURASE"/>
    <property type="match status" value="1"/>
</dbReference>
<keyword evidence="3 5" id="KW-1133">Transmembrane helix</keyword>
<proteinExistence type="predicted"/>
<dbReference type="GO" id="GO:0008610">
    <property type="term" value="P:lipid biosynthetic process"/>
    <property type="evidence" value="ECO:0007669"/>
    <property type="project" value="InterPro"/>
</dbReference>
<dbReference type="GO" id="GO:0016491">
    <property type="term" value="F:oxidoreductase activity"/>
    <property type="evidence" value="ECO:0007669"/>
    <property type="project" value="InterPro"/>
</dbReference>
<evidence type="ECO:0000256" key="5">
    <source>
        <dbReference type="SAM" id="Phobius"/>
    </source>
</evidence>
<dbReference type="InterPro" id="IPR050307">
    <property type="entry name" value="Sterol_Desaturase_Related"/>
</dbReference>
<dbReference type="EMBL" id="BLKM01007982">
    <property type="protein sequence ID" value="GFG32135.1"/>
    <property type="molecule type" value="Genomic_DNA"/>
</dbReference>
<accession>A0A6L2PNW3</accession>